<dbReference type="SUPFAM" id="SSF161098">
    <property type="entry name" value="MetI-like"/>
    <property type="match status" value="1"/>
</dbReference>
<feature type="transmembrane region" description="Helical" evidence="8">
    <location>
        <begin position="258"/>
        <end position="280"/>
    </location>
</feature>
<dbReference type="CDD" id="cd06261">
    <property type="entry name" value="TM_PBP2"/>
    <property type="match status" value="1"/>
</dbReference>
<dbReference type="Proteomes" id="UP000593765">
    <property type="component" value="Chromosome"/>
</dbReference>
<dbReference type="PANTHER" id="PTHR42929:SF1">
    <property type="entry name" value="INNER MEMBRANE ABC TRANSPORTER PERMEASE PROTEIN YDCU-RELATED"/>
    <property type="match status" value="1"/>
</dbReference>
<dbReference type="Gene3D" id="1.10.3720.10">
    <property type="entry name" value="MetI-like"/>
    <property type="match status" value="1"/>
</dbReference>
<dbReference type="KEGG" id="hbs:IPV69_09845"/>
<keyword evidence="6 8" id="KW-1133">Transmembrane helix</keyword>
<comment type="similarity">
    <text evidence="2">Belongs to the binding-protein-dependent transport system permease family. CysTW subfamily.</text>
</comment>
<feature type="transmembrane region" description="Helical" evidence="8">
    <location>
        <begin position="104"/>
        <end position="126"/>
    </location>
</feature>
<dbReference type="PROSITE" id="PS50928">
    <property type="entry name" value="ABC_TM1"/>
    <property type="match status" value="1"/>
</dbReference>
<feature type="transmembrane region" description="Helical" evidence="8">
    <location>
        <begin position="154"/>
        <end position="176"/>
    </location>
</feature>
<reference evidence="10 11" key="1">
    <citation type="submission" date="2020-10" db="EMBL/GenBank/DDBJ databases">
        <title>Wide distribution of Phycisphaera-like planctomycetes from WD2101 soil group in peatlands and genome analysis of the first cultivated representative.</title>
        <authorList>
            <person name="Dedysh S.N."/>
            <person name="Beletsky A.V."/>
            <person name="Ivanova A."/>
            <person name="Kulichevskaya I.S."/>
            <person name="Suzina N.E."/>
            <person name="Philippov D.A."/>
            <person name="Rakitin A.L."/>
            <person name="Mardanov A.V."/>
            <person name="Ravin N.V."/>
        </authorList>
    </citation>
    <scope>NUCLEOTIDE SEQUENCE [LARGE SCALE GENOMIC DNA]</scope>
    <source>
        <strain evidence="10 11">M1803</strain>
    </source>
</reference>
<sequence>MSPVWLTLGGLFVLPLLGIFVLSFARTGELGFAEPFEDAGQLWRHVGSGDFIDHYARSFERGPLRILLRSIWIAALTTLLCVLVAYPVAYYIAVRAPARFRSLLLMLAILPFWTSFVIRTYAWMVILRPEGLINTLLMKLGVVSEPLPLLYNELAVLFGLVYGELPFMILPLYASLEKLDRSLLEASNDLGAGGWGTFWSVTLPLSMPGLVAGSVLVFIPSVGQFVVSDMLGGSRSLLIGNLIQSQFAGHGTVGDRPFGAALAFQLSAVVLLIVWMYASWAKRRGEQVM</sequence>
<dbReference type="EMBL" id="CP063458">
    <property type="protein sequence ID" value="QOV91637.1"/>
    <property type="molecule type" value="Genomic_DNA"/>
</dbReference>
<name>A0A7M2X1K4_9BACT</name>
<evidence type="ECO:0000256" key="3">
    <source>
        <dbReference type="ARBA" id="ARBA00022448"/>
    </source>
</evidence>
<evidence type="ECO:0000259" key="9">
    <source>
        <dbReference type="PROSITE" id="PS50928"/>
    </source>
</evidence>
<evidence type="ECO:0000256" key="7">
    <source>
        <dbReference type="ARBA" id="ARBA00023136"/>
    </source>
</evidence>
<feature type="transmembrane region" description="Helical" evidence="8">
    <location>
        <begin position="71"/>
        <end position="92"/>
    </location>
</feature>
<keyword evidence="7 8" id="KW-0472">Membrane</keyword>
<dbReference type="RefSeq" id="WP_206294938.1">
    <property type="nucleotide sequence ID" value="NZ_CP063458.1"/>
</dbReference>
<keyword evidence="11" id="KW-1185">Reference proteome</keyword>
<dbReference type="GO" id="GO:0005886">
    <property type="term" value="C:plasma membrane"/>
    <property type="evidence" value="ECO:0007669"/>
    <property type="project" value="UniProtKB-SubCell"/>
</dbReference>
<dbReference type="InterPro" id="IPR035906">
    <property type="entry name" value="MetI-like_sf"/>
</dbReference>
<gene>
    <name evidence="10" type="ORF">IPV69_09845</name>
</gene>
<dbReference type="GO" id="GO:0055085">
    <property type="term" value="P:transmembrane transport"/>
    <property type="evidence" value="ECO:0007669"/>
    <property type="project" value="InterPro"/>
</dbReference>
<dbReference type="PANTHER" id="PTHR42929">
    <property type="entry name" value="INNER MEMBRANE ABC TRANSPORTER PERMEASE PROTEIN YDCU-RELATED-RELATED"/>
    <property type="match status" value="1"/>
</dbReference>
<evidence type="ECO:0000256" key="6">
    <source>
        <dbReference type="ARBA" id="ARBA00022989"/>
    </source>
</evidence>
<protein>
    <submittedName>
        <fullName evidence="10">ABC transporter permease</fullName>
    </submittedName>
</protein>
<comment type="subcellular location">
    <subcellularLocation>
        <location evidence="1 8">Cell membrane</location>
        <topology evidence="1 8">Multi-pass membrane protein</topology>
    </subcellularLocation>
</comment>
<dbReference type="Pfam" id="PF00528">
    <property type="entry name" value="BPD_transp_1"/>
    <property type="match status" value="1"/>
</dbReference>
<evidence type="ECO:0000313" key="11">
    <source>
        <dbReference type="Proteomes" id="UP000593765"/>
    </source>
</evidence>
<feature type="domain" description="ABC transmembrane type-1" evidence="9">
    <location>
        <begin position="67"/>
        <end position="277"/>
    </location>
</feature>
<feature type="transmembrane region" description="Helical" evidence="8">
    <location>
        <begin position="197"/>
        <end position="219"/>
    </location>
</feature>
<keyword evidence="3 8" id="KW-0813">Transport</keyword>
<keyword evidence="4" id="KW-1003">Cell membrane</keyword>
<accession>A0A7M2X1K4</accession>
<evidence type="ECO:0000256" key="8">
    <source>
        <dbReference type="RuleBase" id="RU363032"/>
    </source>
</evidence>
<proteinExistence type="inferred from homology"/>
<dbReference type="AlphaFoldDB" id="A0A7M2X1K4"/>
<dbReference type="InterPro" id="IPR000515">
    <property type="entry name" value="MetI-like"/>
</dbReference>
<evidence type="ECO:0000313" key="10">
    <source>
        <dbReference type="EMBL" id="QOV91637.1"/>
    </source>
</evidence>
<keyword evidence="5 8" id="KW-0812">Transmembrane</keyword>
<evidence type="ECO:0000256" key="2">
    <source>
        <dbReference type="ARBA" id="ARBA00007069"/>
    </source>
</evidence>
<organism evidence="10 11">
    <name type="scientific">Humisphaera borealis</name>
    <dbReference type="NCBI Taxonomy" id="2807512"/>
    <lineage>
        <taxon>Bacteria</taxon>
        <taxon>Pseudomonadati</taxon>
        <taxon>Planctomycetota</taxon>
        <taxon>Phycisphaerae</taxon>
        <taxon>Tepidisphaerales</taxon>
        <taxon>Tepidisphaeraceae</taxon>
        <taxon>Humisphaera</taxon>
    </lineage>
</organism>
<evidence type="ECO:0000256" key="4">
    <source>
        <dbReference type="ARBA" id="ARBA00022475"/>
    </source>
</evidence>
<evidence type="ECO:0000256" key="5">
    <source>
        <dbReference type="ARBA" id="ARBA00022692"/>
    </source>
</evidence>
<evidence type="ECO:0000256" key="1">
    <source>
        <dbReference type="ARBA" id="ARBA00004651"/>
    </source>
</evidence>